<feature type="binding site" evidence="11">
    <location>
        <position position="148"/>
    </location>
    <ligand>
        <name>Zn(2+)</name>
        <dbReference type="ChEBI" id="CHEBI:29105"/>
    </ligand>
</feature>
<evidence type="ECO:0000256" key="6">
    <source>
        <dbReference type="ARBA" id="ARBA00022723"/>
    </source>
</evidence>
<dbReference type="PANTHER" id="PTHR11441:SF0">
    <property type="entry name" value="THYMIDINE KINASE, CYTOSOLIC"/>
    <property type="match status" value="1"/>
</dbReference>
<dbReference type="EMBL" id="JAUSUV010000011">
    <property type="protein sequence ID" value="MDQ0418372.1"/>
    <property type="molecule type" value="Genomic_DNA"/>
</dbReference>
<comment type="catalytic activity">
    <reaction evidence="11 14">
        <text>thymidine + ATP = dTMP + ADP + H(+)</text>
        <dbReference type="Rhea" id="RHEA:19129"/>
        <dbReference type="ChEBI" id="CHEBI:15378"/>
        <dbReference type="ChEBI" id="CHEBI:17748"/>
        <dbReference type="ChEBI" id="CHEBI:30616"/>
        <dbReference type="ChEBI" id="CHEBI:63528"/>
        <dbReference type="ChEBI" id="CHEBI:456216"/>
        <dbReference type="EC" id="2.7.1.21"/>
    </reaction>
</comment>
<comment type="similarity">
    <text evidence="1 11 15">Belongs to the thymidine kinase family.</text>
</comment>
<evidence type="ECO:0000256" key="5">
    <source>
        <dbReference type="ARBA" id="ARBA00022679"/>
    </source>
</evidence>
<keyword evidence="6 11" id="KW-0479">Metal-binding</keyword>
<dbReference type="Pfam" id="PF00265">
    <property type="entry name" value="TK"/>
    <property type="match status" value="1"/>
</dbReference>
<keyword evidence="17" id="KW-1185">Reference proteome</keyword>
<dbReference type="FunFam" id="3.40.50.300:FF:000384">
    <property type="entry name" value="Thymidine kinase"/>
    <property type="match status" value="1"/>
</dbReference>
<evidence type="ECO:0000256" key="11">
    <source>
        <dbReference type="HAMAP-Rule" id="MF_00124"/>
    </source>
</evidence>
<evidence type="ECO:0000313" key="16">
    <source>
        <dbReference type="EMBL" id="MDQ0418372.1"/>
    </source>
</evidence>
<evidence type="ECO:0000256" key="7">
    <source>
        <dbReference type="ARBA" id="ARBA00022741"/>
    </source>
</evidence>
<evidence type="ECO:0000256" key="14">
    <source>
        <dbReference type="RuleBase" id="RU000544"/>
    </source>
</evidence>
<evidence type="ECO:0000256" key="12">
    <source>
        <dbReference type="PIRSR" id="PIRSR035805-1"/>
    </source>
</evidence>
<dbReference type="PANTHER" id="PTHR11441">
    <property type="entry name" value="THYMIDINE KINASE"/>
    <property type="match status" value="1"/>
</dbReference>
<dbReference type="GO" id="GO:0005524">
    <property type="term" value="F:ATP binding"/>
    <property type="evidence" value="ECO:0007669"/>
    <property type="project" value="UniProtKB-UniRule"/>
</dbReference>
<feature type="binding site" evidence="11">
    <location>
        <position position="183"/>
    </location>
    <ligand>
        <name>Zn(2+)</name>
        <dbReference type="ChEBI" id="CHEBI:29105"/>
    </ligand>
</feature>
<evidence type="ECO:0000256" key="15">
    <source>
        <dbReference type="RuleBase" id="RU004165"/>
    </source>
</evidence>
<dbReference type="GO" id="GO:0004797">
    <property type="term" value="F:thymidine kinase activity"/>
    <property type="evidence" value="ECO:0007669"/>
    <property type="project" value="UniProtKB-UniRule"/>
</dbReference>
<dbReference type="GO" id="GO:0008270">
    <property type="term" value="F:zinc ion binding"/>
    <property type="evidence" value="ECO:0007669"/>
    <property type="project" value="UniProtKB-UniRule"/>
</dbReference>
<dbReference type="AlphaFoldDB" id="A0AAJ1TK57"/>
<keyword evidence="4 11" id="KW-0237">DNA synthesis</keyword>
<feature type="binding site" evidence="13">
    <location>
        <position position="179"/>
    </location>
    <ligand>
        <name>substrate</name>
    </ligand>
</feature>
<reference evidence="16 17" key="1">
    <citation type="submission" date="2023-07" db="EMBL/GenBank/DDBJ databases">
        <title>Genomic Encyclopedia of Type Strains, Phase IV (KMG-IV): sequencing the most valuable type-strain genomes for metagenomic binning, comparative biology and taxonomic classification.</title>
        <authorList>
            <person name="Goeker M."/>
        </authorList>
    </citation>
    <scope>NUCLEOTIDE SEQUENCE [LARGE SCALE GENOMIC DNA]</scope>
    <source>
        <strain evidence="16 17">DSM 46876</strain>
    </source>
</reference>
<dbReference type="GO" id="GO:0071897">
    <property type="term" value="P:DNA biosynthetic process"/>
    <property type="evidence" value="ECO:0007669"/>
    <property type="project" value="UniProtKB-KW"/>
</dbReference>
<protein>
    <recommendedName>
        <fullName evidence="2 11">Thymidine kinase</fullName>
        <ecNumber evidence="2 11">2.7.1.21</ecNumber>
    </recommendedName>
</protein>
<evidence type="ECO:0000256" key="10">
    <source>
        <dbReference type="ARBA" id="ARBA00022840"/>
    </source>
</evidence>
<keyword evidence="7 11" id="KW-0547">Nucleotide-binding</keyword>
<evidence type="ECO:0000313" key="17">
    <source>
        <dbReference type="Proteomes" id="UP001238450"/>
    </source>
</evidence>
<dbReference type="FunFam" id="3.30.60.20:FF:000026">
    <property type="entry name" value="Thymidine kinase"/>
    <property type="match status" value="1"/>
</dbReference>
<accession>A0AAJ1TK57</accession>
<keyword evidence="8 11" id="KW-0418">Kinase</keyword>
<dbReference type="InterPro" id="IPR001267">
    <property type="entry name" value="Thymidine_kinase"/>
</dbReference>
<dbReference type="PIRSF" id="PIRSF035805">
    <property type="entry name" value="TK_cell"/>
    <property type="match status" value="1"/>
</dbReference>
<dbReference type="HAMAP" id="MF_00124">
    <property type="entry name" value="Thymidine_kinase"/>
    <property type="match status" value="1"/>
</dbReference>
<evidence type="ECO:0000256" key="2">
    <source>
        <dbReference type="ARBA" id="ARBA00012118"/>
    </source>
</evidence>
<feature type="binding site" evidence="11">
    <location>
        <position position="145"/>
    </location>
    <ligand>
        <name>Zn(2+)</name>
        <dbReference type="ChEBI" id="CHEBI:29105"/>
    </ligand>
</feature>
<dbReference type="RefSeq" id="WP_307254032.1">
    <property type="nucleotide sequence ID" value="NZ_JAUSUV010000011.1"/>
</dbReference>
<sequence>MQLMHKEGWIEVICGGMFSGKSEELIRRIRRAKIAKQEVQAFKPAIDDRYHAESIASHNGLMAEAKAIRDPYEILSAVESTTNVVAIDEVQFFQEEIVEVCQTLADRGLRVICAGLDQDFRGQAFGPTPHLLAIAEYATKLQAICVQCGQPAARTQRLIDGKPAGKDEPIILVGADEQYEARCRHCHEVPQERER</sequence>
<dbReference type="Gene3D" id="3.40.50.300">
    <property type="entry name" value="P-loop containing nucleotide triphosphate hydrolases"/>
    <property type="match status" value="1"/>
</dbReference>
<keyword evidence="10 11" id="KW-0067">ATP-binding</keyword>
<feature type="active site" description="Proton acceptor" evidence="11 12">
    <location>
        <position position="89"/>
    </location>
</feature>
<feature type="binding site" evidence="11">
    <location>
        <begin position="88"/>
        <end position="91"/>
    </location>
    <ligand>
        <name>ATP</name>
        <dbReference type="ChEBI" id="CHEBI:30616"/>
    </ligand>
</feature>
<dbReference type="GO" id="GO:0005829">
    <property type="term" value="C:cytosol"/>
    <property type="evidence" value="ECO:0007669"/>
    <property type="project" value="TreeGrafter"/>
</dbReference>
<dbReference type="NCBIfam" id="NF003296">
    <property type="entry name" value="PRK04296.1-1"/>
    <property type="match status" value="1"/>
</dbReference>
<feature type="binding site" evidence="11">
    <location>
        <begin position="15"/>
        <end position="22"/>
    </location>
    <ligand>
        <name>ATP</name>
        <dbReference type="ChEBI" id="CHEBI:30616"/>
    </ligand>
</feature>
<dbReference type="Proteomes" id="UP001238450">
    <property type="component" value="Unassembled WGS sequence"/>
</dbReference>
<feature type="binding site" evidence="11">
    <location>
        <position position="186"/>
    </location>
    <ligand>
        <name>Zn(2+)</name>
        <dbReference type="ChEBI" id="CHEBI:29105"/>
    </ligand>
</feature>
<gene>
    <name evidence="11" type="primary">tdk</name>
    <name evidence="16" type="ORF">J2Z48_002564</name>
</gene>
<evidence type="ECO:0000256" key="13">
    <source>
        <dbReference type="PIRSR" id="PIRSR035805-2"/>
    </source>
</evidence>
<dbReference type="PROSITE" id="PS00603">
    <property type="entry name" value="TK_CELLULAR_TYPE"/>
    <property type="match status" value="1"/>
</dbReference>
<dbReference type="Gene3D" id="3.30.60.20">
    <property type="match status" value="1"/>
</dbReference>
<dbReference type="InterPro" id="IPR020633">
    <property type="entry name" value="Thymidine_kinase_CS"/>
</dbReference>
<feature type="binding site" evidence="13">
    <location>
        <begin position="171"/>
        <end position="174"/>
    </location>
    <ligand>
        <name>substrate</name>
    </ligand>
</feature>
<keyword evidence="5 11" id="KW-0808">Transferase</keyword>
<keyword evidence="9 11" id="KW-0862">Zinc</keyword>
<dbReference type="EC" id="2.7.1.21" evidence="2 11"/>
<organism evidence="16 17">
    <name type="scientific">Croceifilum oryzae</name>
    <dbReference type="NCBI Taxonomy" id="1553429"/>
    <lineage>
        <taxon>Bacteria</taxon>
        <taxon>Bacillati</taxon>
        <taxon>Bacillota</taxon>
        <taxon>Bacilli</taxon>
        <taxon>Bacillales</taxon>
        <taxon>Thermoactinomycetaceae</taxon>
        <taxon>Croceifilum</taxon>
    </lineage>
</organism>
<evidence type="ECO:0000256" key="4">
    <source>
        <dbReference type="ARBA" id="ARBA00022634"/>
    </source>
</evidence>
<dbReference type="InterPro" id="IPR027417">
    <property type="entry name" value="P-loop_NTPase"/>
</dbReference>
<dbReference type="SUPFAM" id="SSF57716">
    <property type="entry name" value="Glucocorticoid receptor-like (DNA-binding domain)"/>
    <property type="match status" value="1"/>
</dbReference>
<evidence type="ECO:0000256" key="8">
    <source>
        <dbReference type="ARBA" id="ARBA00022777"/>
    </source>
</evidence>
<keyword evidence="3 11" id="KW-0963">Cytoplasm</keyword>
<dbReference type="SUPFAM" id="SSF52540">
    <property type="entry name" value="P-loop containing nucleoside triphosphate hydrolases"/>
    <property type="match status" value="1"/>
</dbReference>
<name>A0AAJ1TK57_9BACL</name>
<evidence type="ECO:0000256" key="9">
    <source>
        <dbReference type="ARBA" id="ARBA00022833"/>
    </source>
</evidence>
<proteinExistence type="inferred from homology"/>
<evidence type="ECO:0000256" key="1">
    <source>
        <dbReference type="ARBA" id="ARBA00007587"/>
    </source>
</evidence>
<comment type="subunit">
    <text evidence="11">Homotetramer.</text>
</comment>
<dbReference type="GO" id="GO:0046104">
    <property type="term" value="P:thymidine metabolic process"/>
    <property type="evidence" value="ECO:0007669"/>
    <property type="project" value="TreeGrafter"/>
</dbReference>
<comment type="caution">
    <text evidence="16">The sequence shown here is derived from an EMBL/GenBank/DDBJ whole genome shotgun (WGS) entry which is preliminary data.</text>
</comment>
<comment type="subcellular location">
    <subcellularLocation>
        <location evidence="11">Cytoplasm</location>
    </subcellularLocation>
</comment>
<evidence type="ECO:0000256" key="3">
    <source>
        <dbReference type="ARBA" id="ARBA00022490"/>
    </source>
</evidence>